<organism evidence="16 17">
    <name type="scientific">Sphingomonas floccifaciens</name>
    <dbReference type="NCBI Taxonomy" id="1844115"/>
    <lineage>
        <taxon>Bacteria</taxon>
        <taxon>Pseudomonadati</taxon>
        <taxon>Pseudomonadota</taxon>
        <taxon>Alphaproteobacteria</taxon>
        <taxon>Sphingomonadales</taxon>
        <taxon>Sphingomonadaceae</taxon>
        <taxon>Sphingomonas</taxon>
    </lineage>
</organism>
<reference evidence="17" key="1">
    <citation type="journal article" date="2019" name="Int. J. Syst. Evol. Microbiol.">
        <title>The Global Catalogue of Microorganisms (GCM) 10K type strain sequencing project: providing services to taxonomists for standard genome sequencing and annotation.</title>
        <authorList>
            <consortium name="The Broad Institute Genomics Platform"/>
            <consortium name="The Broad Institute Genome Sequencing Center for Infectious Disease"/>
            <person name="Wu L."/>
            <person name="Ma J."/>
        </authorList>
    </citation>
    <scope>NUCLEOTIDE SEQUENCE [LARGE SCALE GENOMIC DNA]</scope>
    <source>
        <strain evidence="17">Q85</strain>
    </source>
</reference>
<dbReference type="Pfam" id="PF07733">
    <property type="entry name" value="DNA_pol3_alpha"/>
    <property type="match status" value="1"/>
</dbReference>
<dbReference type="NCBIfam" id="NF004225">
    <property type="entry name" value="PRK05672.1"/>
    <property type="match status" value="1"/>
</dbReference>
<dbReference type="EC" id="2.7.7.7" evidence="3 13"/>
<evidence type="ECO:0000256" key="10">
    <source>
        <dbReference type="ARBA" id="ARBA00022932"/>
    </source>
</evidence>
<dbReference type="CDD" id="cd07434">
    <property type="entry name" value="PHP_PolIIIA_DnaE2"/>
    <property type="match status" value="1"/>
</dbReference>
<comment type="catalytic activity">
    <reaction evidence="12 13">
        <text>DNA(n) + a 2'-deoxyribonucleoside 5'-triphosphate = DNA(n+1) + diphosphate</text>
        <dbReference type="Rhea" id="RHEA:22508"/>
        <dbReference type="Rhea" id="RHEA-COMP:17339"/>
        <dbReference type="Rhea" id="RHEA-COMP:17340"/>
        <dbReference type="ChEBI" id="CHEBI:33019"/>
        <dbReference type="ChEBI" id="CHEBI:61560"/>
        <dbReference type="ChEBI" id="CHEBI:173112"/>
        <dbReference type="EC" id="2.7.7.7"/>
    </reaction>
</comment>
<comment type="caution">
    <text evidence="16">The sequence shown here is derived from an EMBL/GenBank/DDBJ whole genome shotgun (WGS) entry which is preliminary data.</text>
</comment>
<dbReference type="PANTHER" id="PTHR32294">
    <property type="entry name" value="DNA POLYMERASE III SUBUNIT ALPHA"/>
    <property type="match status" value="1"/>
</dbReference>
<dbReference type="InterPro" id="IPR003141">
    <property type="entry name" value="Pol/His_phosphatase_N"/>
</dbReference>
<evidence type="ECO:0000256" key="2">
    <source>
        <dbReference type="ARBA" id="ARBA00007391"/>
    </source>
</evidence>
<dbReference type="Pfam" id="PF02811">
    <property type="entry name" value="PHP"/>
    <property type="match status" value="1"/>
</dbReference>
<proteinExistence type="inferred from homology"/>
<sequence length="1159" mass="128850">MTYSELQVTTHFSFLRGASSCEQLFAQAAVMGMPALGIVDRNSVAGVVRALYASEKVEKDSGLRVRSIPGCRLDLVCGTSLLVWPEDRAAWSRLTTLLTRGKLRAKPDMGEKGQCFLHWEDVADHAAGLVGALVCDDVPQRHALLWMADVFGRERGHVCLTHHRRPGDALRLRDTAEAARAYGLTPLATGEVLYHHPDRRLLQDVVTAIRHGCTIDDLGLRRERSIDRHLKPPEEMARRFADYPDALHAVERIVERCTFDLRSLEYQYPDERVMTAHSPQKALEKLAWRALNARYGGRPTERYRKLLSHELKLVAKMRYAPYFLTVVAIVDYARSQKILCQGRGSAANSMICFVLGVTSIDPVYHKLLFERFISEDRHEPPDIDVDFEHERREQVIQWIYDTYGRDHAAMTAVVSRFRARGAVREVGKVMGLPEDMTAALAGQVWGWSEEGVRDRHVDQLNLDKTDPRLALTLELARDLIGTPRHLSQHPGGFVLTRDRLDSLVPIEPAAMADRHVVEWEKADIEELKLMKVDILGLGMLGCMRRAFELLAEHKGVRLTMASEEMQDDCVKTFEMIQQADTLGVFQIESRAQMSMLPRMKPTEFYDLVIEVAIVRPGPIQGDMVHPYLRRREGKEKVTYPNATLENVLKKTLGVPLFQEQAMKVAIHGAGFSASKADQLRKAMATFKFTGGVGEFHDALIAGMEKNGIATDFAERLVKQIEGFGSYGFPESHAASFAKIAYASCWMKCHHPDVFCAALLNAQPMGFYAPAQIVRDAREHGVTVEPVCVNGSEWDTILLSPLPASEERVGRGAVRQAQVSVKHLPLSQPVPGRPCPRHGLNSVGRCLPGTPPRGRGLNRKPTRFAGSDPDWAALRPIRLGMKVVAGLAQVDADAILAARAAGGPFASIPDIFRRARVKAAALERLARADAFRCFGLDRRGALWAVKALGEKSLPLLDAMEVHEPAVALTPLTAGREVVEDYRSTQLSLRAHPLAFLRQRLERAGIVPASALAGIKEGRKVEVAGVILVRQKPGSAKGVLFITIEDETGVANAILWPDRFEAQRRTVMSATMIGVQGRVQKEGLVIHVIVDRIVDYSWMLREVGDVDLPRLTTRGDGATHGGSPDRGDPGWQPRVRSDYHKAFRTGCDPEDAIPIKSRDFH</sequence>
<comment type="similarity">
    <text evidence="2 13">Belongs to the DNA polymerase type-C family. DnaE2 subfamily.</text>
</comment>
<evidence type="ECO:0000256" key="13">
    <source>
        <dbReference type="HAMAP-Rule" id="MF_01902"/>
    </source>
</evidence>
<name>A0ABW4NJW0_9SPHN</name>
<dbReference type="PANTHER" id="PTHR32294:SF4">
    <property type="entry name" value="ERROR-PRONE DNA POLYMERASE"/>
    <property type="match status" value="1"/>
</dbReference>
<dbReference type="InterPro" id="IPR029460">
    <property type="entry name" value="DNAPol_HHH"/>
</dbReference>
<evidence type="ECO:0000259" key="15">
    <source>
        <dbReference type="SMART" id="SM00481"/>
    </source>
</evidence>
<dbReference type="InterPro" id="IPR004805">
    <property type="entry name" value="DnaE2/DnaE/PolC"/>
</dbReference>
<protein>
    <recommendedName>
        <fullName evidence="4 13">Error-prone DNA polymerase</fullName>
        <ecNumber evidence="3 13">2.7.7.7</ecNumber>
    </recommendedName>
</protein>
<dbReference type="EMBL" id="JBHUFC010000025">
    <property type="protein sequence ID" value="MFD1789819.1"/>
    <property type="molecule type" value="Genomic_DNA"/>
</dbReference>
<keyword evidence="5 13" id="KW-0963">Cytoplasm</keyword>
<dbReference type="Pfam" id="PF14579">
    <property type="entry name" value="HHH_6"/>
    <property type="match status" value="1"/>
</dbReference>
<evidence type="ECO:0000256" key="9">
    <source>
        <dbReference type="ARBA" id="ARBA00022763"/>
    </source>
</evidence>
<dbReference type="InterPro" id="IPR023073">
    <property type="entry name" value="DnaE2"/>
</dbReference>
<keyword evidence="17" id="KW-1185">Reference proteome</keyword>
<evidence type="ECO:0000256" key="14">
    <source>
        <dbReference type="SAM" id="MobiDB-lite"/>
    </source>
</evidence>
<dbReference type="InterPro" id="IPR011708">
    <property type="entry name" value="DNA_pol3_alpha_NTPase_dom"/>
</dbReference>
<evidence type="ECO:0000313" key="16">
    <source>
        <dbReference type="EMBL" id="MFD1789819.1"/>
    </source>
</evidence>
<gene>
    <name evidence="13" type="primary">dnaE2</name>
    <name evidence="16" type="ORF">ACFSC3_19865</name>
</gene>
<dbReference type="GO" id="GO:0003887">
    <property type="term" value="F:DNA-directed DNA polymerase activity"/>
    <property type="evidence" value="ECO:0007669"/>
    <property type="project" value="UniProtKB-EC"/>
</dbReference>
<keyword evidence="6 13" id="KW-0808">Transferase</keyword>
<feature type="region of interest" description="Disordered" evidence="14">
    <location>
        <begin position="840"/>
        <end position="861"/>
    </location>
</feature>
<dbReference type="Proteomes" id="UP001597283">
    <property type="component" value="Unassembled WGS sequence"/>
</dbReference>
<evidence type="ECO:0000256" key="4">
    <source>
        <dbReference type="ARBA" id="ARBA00017273"/>
    </source>
</evidence>
<evidence type="ECO:0000256" key="5">
    <source>
        <dbReference type="ARBA" id="ARBA00022490"/>
    </source>
</evidence>
<keyword evidence="8 13" id="KW-0235">DNA replication</keyword>
<feature type="region of interest" description="Disordered" evidence="14">
    <location>
        <begin position="1109"/>
        <end position="1133"/>
    </location>
</feature>
<keyword evidence="10 13" id="KW-0239">DNA-directed DNA polymerase</keyword>
<dbReference type="InterPro" id="IPR004365">
    <property type="entry name" value="NA-bd_OB_tRNA"/>
</dbReference>
<dbReference type="NCBIfam" id="TIGR00594">
    <property type="entry name" value="polc"/>
    <property type="match status" value="1"/>
</dbReference>
<evidence type="ECO:0000256" key="11">
    <source>
        <dbReference type="ARBA" id="ARBA00023204"/>
    </source>
</evidence>
<dbReference type="RefSeq" id="WP_380942079.1">
    <property type="nucleotide sequence ID" value="NZ_JBHUFC010000025.1"/>
</dbReference>
<comment type="function">
    <text evidence="13">DNA polymerase involved in damage-induced mutagenesis and translesion synthesis (TLS). It is not the major replicative DNA polymerase.</text>
</comment>
<evidence type="ECO:0000313" key="17">
    <source>
        <dbReference type="Proteomes" id="UP001597283"/>
    </source>
</evidence>
<dbReference type="SMART" id="SM00481">
    <property type="entry name" value="POLIIIAc"/>
    <property type="match status" value="1"/>
</dbReference>
<dbReference type="InterPro" id="IPR004013">
    <property type="entry name" value="PHP_dom"/>
</dbReference>
<dbReference type="InterPro" id="IPR040982">
    <property type="entry name" value="DNA_pol3_finger"/>
</dbReference>
<dbReference type="Pfam" id="PF17657">
    <property type="entry name" value="DNA_pol3_finger"/>
    <property type="match status" value="1"/>
</dbReference>
<dbReference type="Gene3D" id="3.20.20.140">
    <property type="entry name" value="Metal-dependent hydrolases"/>
    <property type="match status" value="1"/>
</dbReference>
<comment type="subcellular location">
    <subcellularLocation>
        <location evidence="1 13">Cytoplasm</location>
    </subcellularLocation>
</comment>
<evidence type="ECO:0000256" key="8">
    <source>
        <dbReference type="ARBA" id="ARBA00022705"/>
    </source>
</evidence>
<evidence type="ECO:0000256" key="3">
    <source>
        <dbReference type="ARBA" id="ARBA00012417"/>
    </source>
</evidence>
<feature type="domain" description="Polymerase/histidinol phosphatase N-terminal" evidence="15">
    <location>
        <begin position="4"/>
        <end position="77"/>
    </location>
</feature>
<evidence type="ECO:0000256" key="1">
    <source>
        <dbReference type="ARBA" id="ARBA00004496"/>
    </source>
</evidence>
<evidence type="ECO:0000256" key="6">
    <source>
        <dbReference type="ARBA" id="ARBA00022679"/>
    </source>
</evidence>
<keyword evidence="7 13" id="KW-0548">Nucleotidyltransferase</keyword>
<accession>A0ABW4NJW0</accession>
<evidence type="ECO:0000256" key="7">
    <source>
        <dbReference type="ARBA" id="ARBA00022695"/>
    </source>
</evidence>
<keyword evidence="11 13" id="KW-0234">DNA repair</keyword>
<dbReference type="Pfam" id="PF01336">
    <property type="entry name" value="tRNA_anti-codon"/>
    <property type="match status" value="1"/>
</dbReference>
<keyword evidence="9 13" id="KW-0227">DNA damage</keyword>
<evidence type="ECO:0000256" key="12">
    <source>
        <dbReference type="ARBA" id="ARBA00049244"/>
    </source>
</evidence>
<dbReference type="CDD" id="cd04485">
    <property type="entry name" value="DnaE_OBF"/>
    <property type="match status" value="1"/>
</dbReference>
<dbReference type="HAMAP" id="MF_01902">
    <property type="entry name" value="DNApol_error_prone"/>
    <property type="match status" value="1"/>
</dbReference>